<dbReference type="Proteomes" id="UP001164929">
    <property type="component" value="Chromosome 17"/>
</dbReference>
<name>A0AAD6LGM4_9ROSI</name>
<reference evidence="1" key="1">
    <citation type="journal article" date="2023" name="Mol. Ecol. Resour.">
        <title>Chromosome-level genome assembly of a triploid poplar Populus alba 'Berolinensis'.</title>
        <authorList>
            <person name="Chen S."/>
            <person name="Yu Y."/>
            <person name="Wang X."/>
            <person name="Wang S."/>
            <person name="Zhang T."/>
            <person name="Zhou Y."/>
            <person name="He R."/>
            <person name="Meng N."/>
            <person name="Wang Y."/>
            <person name="Liu W."/>
            <person name="Liu Z."/>
            <person name="Liu J."/>
            <person name="Guo Q."/>
            <person name="Huang H."/>
            <person name="Sederoff R.R."/>
            <person name="Wang G."/>
            <person name="Qu G."/>
            <person name="Chen S."/>
        </authorList>
    </citation>
    <scope>NUCLEOTIDE SEQUENCE</scope>
    <source>
        <strain evidence="1">SC-2020</strain>
    </source>
</reference>
<protein>
    <submittedName>
        <fullName evidence="1">Uncharacterized protein</fullName>
    </submittedName>
</protein>
<organism evidence="1 2">
    <name type="scientific">Populus alba x Populus x berolinensis</name>
    <dbReference type="NCBI Taxonomy" id="444605"/>
    <lineage>
        <taxon>Eukaryota</taxon>
        <taxon>Viridiplantae</taxon>
        <taxon>Streptophyta</taxon>
        <taxon>Embryophyta</taxon>
        <taxon>Tracheophyta</taxon>
        <taxon>Spermatophyta</taxon>
        <taxon>Magnoliopsida</taxon>
        <taxon>eudicotyledons</taxon>
        <taxon>Gunneridae</taxon>
        <taxon>Pentapetalae</taxon>
        <taxon>rosids</taxon>
        <taxon>fabids</taxon>
        <taxon>Malpighiales</taxon>
        <taxon>Salicaceae</taxon>
        <taxon>Saliceae</taxon>
        <taxon>Populus</taxon>
    </lineage>
</organism>
<gene>
    <name evidence="1" type="ORF">NC653_038357</name>
</gene>
<sequence>MATSHQTHHHHHRTSCFAPSLVASSYLPQQLISLWVLLGTKARTALDGTPYNLLLLDNEGIDAYDQTQYEWLIRSQYNPVELAKSDVVAIRKPPPCAIDSWGLGKSILLHFYMVA</sequence>
<dbReference type="EMBL" id="JAQIZT010000017">
    <property type="protein sequence ID" value="KAJ6960302.1"/>
    <property type="molecule type" value="Genomic_DNA"/>
</dbReference>
<dbReference type="AlphaFoldDB" id="A0AAD6LGM4"/>
<evidence type="ECO:0000313" key="2">
    <source>
        <dbReference type="Proteomes" id="UP001164929"/>
    </source>
</evidence>
<keyword evidence="2" id="KW-1185">Reference proteome</keyword>
<accession>A0AAD6LGM4</accession>
<evidence type="ECO:0000313" key="1">
    <source>
        <dbReference type="EMBL" id="KAJ6960302.1"/>
    </source>
</evidence>
<proteinExistence type="predicted"/>
<comment type="caution">
    <text evidence="1">The sequence shown here is derived from an EMBL/GenBank/DDBJ whole genome shotgun (WGS) entry which is preliminary data.</text>
</comment>